<accession>A0A6J4TRN2</accession>
<feature type="region of interest" description="Disordered" evidence="1">
    <location>
        <begin position="63"/>
        <end position="111"/>
    </location>
</feature>
<dbReference type="AlphaFoldDB" id="A0A6J4TRN2"/>
<proteinExistence type="predicted"/>
<dbReference type="EMBL" id="CADCWC010000155">
    <property type="protein sequence ID" value="CAA9529979.1"/>
    <property type="molecule type" value="Genomic_DNA"/>
</dbReference>
<feature type="compositionally biased region" description="Basic and acidic residues" evidence="1">
    <location>
        <begin position="75"/>
        <end position="86"/>
    </location>
</feature>
<protein>
    <submittedName>
        <fullName evidence="2">Uncharacterized protein</fullName>
    </submittedName>
</protein>
<sequence>MDATPPHRYATANCTEQRIQLHIPAPRGRAFVQRIRCTPHRSCPVDRASRRRRAVHDALVSSERIAMTVPSSSDSGDREAARERAGRRGRGLRRSDEPSACADAGHPQVSP</sequence>
<evidence type="ECO:0000256" key="1">
    <source>
        <dbReference type="SAM" id="MobiDB-lite"/>
    </source>
</evidence>
<evidence type="ECO:0000313" key="2">
    <source>
        <dbReference type="EMBL" id="CAA9529979.1"/>
    </source>
</evidence>
<gene>
    <name evidence="2" type="ORF">AVDCRST_MAG79-821</name>
</gene>
<name>A0A6J4TRN2_9ACTN</name>
<reference evidence="2" key="1">
    <citation type="submission" date="2020-02" db="EMBL/GenBank/DDBJ databases">
        <authorList>
            <person name="Meier V. D."/>
        </authorList>
    </citation>
    <scope>NUCLEOTIDE SEQUENCE</scope>
    <source>
        <strain evidence="2">AVDCRST_MAG79</strain>
    </source>
</reference>
<organism evidence="2">
    <name type="scientific">uncultured Thermoleophilia bacterium</name>
    <dbReference type="NCBI Taxonomy" id="1497501"/>
    <lineage>
        <taxon>Bacteria</taxon>
        <taxon>Bacillati</taxon>
        <taxon>Actinomycetota</taxon>
        <taxon>Thermoleophilia</taxon>
        <taxon>environmental samples</taxon>
    </lineage>
</organism>